<dbReference type="EMBL" id="CAICTM010001393">
    <property type="protein sequence ID" value="CAB9523256.1"/>
    <property type="molecule type" value="Genomic_DNA"/>
</dbReference>
<feature type="compositionally biased region" description="Polar residues" evidence="1">
    <location>
        <begin position="25"/>
        <end position="45"/>
    </location>
</feature>
<dbReference type="Proteomes" id="UP001153069">
    <property type="component" value="Unassembled WGS sequence"/>
</dbReference>
<keyword evidence="4" id="KW-1185">Reference proteome</keyword>
<dbReference type="OrthoDB" id="38337at2759"/>
<comment type="caution">
    <text evidence="3">The sequence shown here is derived from an EMBL/GenBank/DDBJ whole genome shotgun (WGS) entry which is preliminary data.</text>
</comment>
<keyword evidence="2" id="KW-0472">Membrane</keyword>
<organism evidence="3 4">
    <name type="scientific">Seminavis robusta</name>
    <dbReference type="NCBI Taxonomy" id="568900"/>
    <lineage>
        <taxon>Eukaryota</taxon>
        <taxon>Sar</taxon>
        <taxon>Stramenopiles</taxon>
        <taxon>Ochrophyta</taxon>
        <taxon>Bacillariophyta</taxon>
        <taxon>Bacillariophyceae</taxon>
        <taxon>Bacillariophycidae</taxon>
        <taxon>Naviculales</taxon>
        <taxon>Naviculaceae</taxon>
        <taxon>Seminavis</taxon>
    </lineage>
</organism>
<evidence type="ECO:0000256" key="1">
    <source>
        <dbReference type="SAM" id="MobiDB-lite"/>
    </source>
</evidence>
<accession>A0A9N8HRG7</accession>
<proteinExistence type="predicted"/>
<keyword evidence="2" id="KW-1133">Transmembrane helix</keyword>
<protein>
    <submittedName>
        <fullName evidence="3">Uncharacterized protein</fullName>
    </submittedName>
</protein>
<reference evidence="3" key="1">
    <citation type="submission" date="2020-06" db="EMBL/GenBank/DDBJ databases">
        <authorList>
            <consortium name="Plant Systems Biology data submission"/>
        </authorList>
    </citation>
    <scope>NUCLEOTIDE SEQUENCE</scope>
    <source>
        <strain evidence="3">D6</strain>
    </source>
</reference>
<evidence type="ECO:0000313" key="3">
    <source>
        <dbReference type="EMBL" id="CAB9523256.1"/>
    </source>
</evidence>
<feature type="region of interest" description="Disordered" evidence="1">
    <location>
        <begin position="161"/>
        <end position="181"/>
    </location>
</feature>
<feature type="region of interest" description="Disordered" evidence="1">
    <location>
        <begin position="1"/>
        <end position="89"/>
    </location>
</feature>
<dbReference type="AlphaFoldDB" id="A0A9N8HRG7"/>
<feature type="compositionally biased region" description="Polar residues" evidence="1">
    <location>
        <begin position="79"/>
        <end position="89"/>
    </location>
</feature>
<feature type="transmembrane region" description="Helical" evidence="2">
    <location>
        <begin position="129"/>
        <end position="152"/>
    </location>
</feature>
<gene>
    <name evidence="3" type="ORF">SEMRO_1395_G269050.1</name>
</gene>
<feature type="compositionally biased region" description="Basic and acidic residues" evidence="1">
    <location>
        <begin position="10"/>
        <end position="24"/>
    </location>
</feature>
<evidence type="ECO:0000256" key="2">
    <source>
        <dbReference type="SAM" id="Phobius"/>
    </source>
</evidence>
<evidence type="ECO:0000313" key="4">
    <source>
        <dbReference type="Proteomes" id="UP001153069"/>
    </source>
</evidence>
<name>A0A9N8HRG7_9STRA</name>
<keyword evidence="2" id="KW-0812">Transmembrane</keyword>
<sequence length="640" mass="71991">MIPTPRQRPRQRETSDDGLTKDHLSSGTTAVDPVSSSKGLKSPTISVEKLGVTTLRDDNISSSSGHQEVATPSKDEKPLTSSSKSSNVNCIPEERRKKLEKGLHTVQNRVPGAKKMMDLVNMLPPRVRMVILSLWLLWKVVLFVIFLHVLLFTSSQLTTDSSQDAVSSGSTSRLTREVSDTNSNNNPRILYIITTLAEFNNGLRQTVKGQDRLGEVLIPIMVDSVESMVHEPFNYHVDVFIIAAYQLKKDREDYIRSRLPDGVGLEVWDDACPLGYEAKHSEDAVIDNTRALARQHRYVIKDKLMHYDLFVAFEDDMRITGDHVAHFMNMSKEIEKLRIEAPQTVPNQLPVKTDPKEQNYHGPLTQGQMNRLIPGFIRVEALVDEAQYGAQTTLANIDRDFMYDVVTEQGQVQPKEIHFNSRICCHVQMKPNKNTPVHPPPQDIIIWETNIKALSALKMPTPKVGKPSDLVDWVGVLPGPGKRMDVELLIGGYWSGRDGAFGDEEKPGGGRPDIIAQQGGWMATRQQILRMNNDGLCMGSFIPPFDPPMYRNDGQESFNVEFWSGGYQLFTGVRGGCNMQRIFSLHPDYASNHFIYHVANNKQKQLNQERMLRADNLLGQLNTVRKAAERALVKETGGKR</sequence>